<dbReference type="InterPro" id="IPR011249">
    <property type="entry name" value="Metalloenz_LuxS/M16"/>
</dbReference>
<reference evidence="4 5" key="1">
    <citation type="journal article" date="2014" name="Genome Announc.">
        <title>Complete Genome Sequence of Ehrlichia muris Strain AS145T, a Model Monocytotropic Ehrlichia Strain.</title>
        <authorList>
            <person name="Thirumalapura N.R."/>
            <person name="Qin X."/>
            <person name="Kuriakose J.A."/>
            <person name="Walker D.H."/>
        </authorList>
    </citation>
    <scope>NUCLEOTIDE SEQUENCE [LARGE SCALE GENOMIC DNA]</scope>
    <source>
        <strain evidence="5">AS154</strain>
    </source>
</reference>
<feature type="chain" id="PRO_5004781449" evidence="1">
    <location>
        <begin position="21"/>
        <end position="452"/>
    </location>
</feature>
<accession>V9R6W9</accession>
<dbReference type="KEGG" id="emr:EMUR_04300"/>
<evidence type="ECO:0000313" key="5">
    <source>
        <dbReference type="Proteomes" id="UP000018689"/>
    </source>
</evidence>
<evidence type="ECO:0000259" key="2">
    <source>
        <dbReference type="Pfam" id="PF00675"/>
    </source>
</evidence>
<proteinExistence type="predicted"/>
<dbReference type="AlphaFoldDB" id="V9R6W9"/>
<dbReference type="Pfam" id="PF05193">
    <property type="entry name" value="Peptidase_M16_C"/>
    <property type="match status" value="1"/>
</dbReference>
<dbReference type="SUPFAM" id="SSF63411">
    <property type="entry name" value="LuxS/MPP-like metallohydrolase"/>
    <property type="match status" value="2"/>
</dbReference>
<feature type="domain" description="Peptidase M16 C-terminal" evidence="3">
    <location>
        <begin position="191"/>
        <end position="367"/>
    </location>
</feature>
<dbReference type="Gene3D" id="3.30.830.10">
    <property type="entry name" value="Metalloenzyme, LuxS/M16 peptidase-like"/>
    <property type="match status" value="2"/>
</dbReference>
<dbReference type="EMBL" id="CP006917">
    <property type="protein sequence ID" value="AHC39557.1"/>
    <property type="molecule type" value="Genomic_DNA"/>
</dbReference>
<keyword evidence="5" id="KW-1185">Reference proteome</keyword>
<dbReference type="OrthoDB" id="9811314at2"/>
<sequence length="452" mass="50873">MRNILCYIVTLVFFTCNVYADDININIKEATTQNKIHYLYVEHHNLPIISLQLAFKKAGYAYDAFDKQGLAHFTSQILQEGSENNNALDFAKQLEGKGIDLKFYVDIDNFYISIKTLSENFEEALALLSDCLFNPVTDSEIFHRVIAEQSAHVKSLYASPKFIATTEINHAIFKGHPYSNKIYGTLNTINNINQEDVLLYIKNSFDKNQIAIGAAGDIDPTKLSDLLDKYILSKLPSGNNKNTIPDTTVNREHSLLYVQKNVPQSVIMFATDTIPYNDKDYHTSNLFNNMLGGGLSLNSILMIELRDKLGLTYHARSILDNMEHSNVLFGTITTDNTTVTKCISVLTDIIENIKTHGVNKDTFLSAKFSITNSFILSMLNNDNVANTLLDLQLRKLDTSYINKHNSLYEAITIEEVNKIAKKILSNDLVIIEVGKHNNINGEQIEAKQNILG</sequence>
<dbReference type="Pfam" id="PF00675">
    <property type="entry name" value="Peptidase_M16"/>
    <property type="match status" value="1"/>
</dbReference>
<dbReference type="Proteomes" id="UP000018689">
    <property type="component" value="Chromosome"/>
</dbReference>
<feature type="domain" description="Peptidase M16 N-terminal" evidence="2">
    <location>
        <begin position="57"/>
        <end position="185"/>
    </location>
</feature>
<dbReference type="GO" id="GO:0046872">
    <property type="term" value="F:metal ion binding"/>
    <property type="evidence" value="ECO:0007669"/>
    <property type="project" value="InterPro"/>
</dbReference>
<dbReference type="STRING" id="1423892.EMUR_04300"/>
<evidence type="ECO:0000256" key="1">
    <source>
        <dbReference type="SAM" id="SignalP"/>
    </source>
</evidence>
<dbReference type="PATRIC" id="fig|1423892.3.peg.880"/>
<dbReference type="RefSeq" id="WP_024072438.1">
    <property type="nucleotide sequence ID" value="NC_023063.1"/>
</dbReference>
<name>V9R6W9_9RICK</name>
<organism evidence="4 5">
    <name type="scientific">Ehrlichia muris AS145</name>
    <dbReference type="NCBI Taxonomy" id="1423892"/>
    <lineage>
        <taxon>Bacteria</taxon>
        <taxon>Pseudomonadati</taxon>
        <taxon>Pseudomonadota</taxon>
        <taxon>Alphaproteobacteria</taxon>
        <taxon>Rickettsiales</taxon>
        <taxon>Anaplasmataceae</taxon>
        <taxon>Ehrlichia</taxon>
    </lineage>
</organism>
<dbReference type="PANTHER" id="PTHR11851">
    <property type="entry name" value="METALLOPROTEASE"/>
    <property type="match status" value="1"/>
</dbReference>
<dbReference type="InterPro" id="IPR007863">
    <property type="entry name" value="Peptidase_M16_C"/>
</dbReference>
<evidence type="ECO:0000259" key="3">
    <source>
        <dbReference type="Pfam" id="PF05193"/>
    </source>
</evidence>
<gene>
    <name evidence="4" type="ORF">EMUR_04300</name>
</gene>
<dbReference type="InterPro" id="IPR011765">
    <property type="entry name" value="Pept_M16_N"/>
</dbReference>
<evidence type="ECO:0000313" key="4">
    <source>
        <dbReference type="EMBL" id="AHC39557.1"/>
    </source>
</evidence>
<keyword evidence="1" id="KW-0732">Signal</keyword>
<dbReference type="HOGENOM" id="CLU_009902_6_2_5"/>
<dbReference type="InterPro" id="IPR050361">
    <property type="entry name" value="MPP/UQCRC_Complex"/>
</dbReference>
<feature type="signal peptide" evidence="1">
    <location>
        <begin position="1"/>
        <end position="20"/>
    </location>
</feature>
<protein>
    <submittedName>
        <fullName evidence="4">Peptidase M16</fullName>
    </submittedName>
</protein>